<dbReference type="GO" id="GO:0005794">
    <property type="term" value="C:Golgi apparatus"/>
    <property type="evidence" value="ECO:0007669"/>
    <property type="project" value="TreeGrafter"/>
</dbReference>
<keyword evidence="2" id="KW-0472">Membrane</keyword>
<dbReference type="PANTHER" id="PTHR12981:SF0">
    <property type="entry name" value="ZINC FINGER PROTEIN-LIKE 1"/>
    <property type="match status" value="1"/>
</dbReference>
<dbReference type="InterPro" id="IPR039043">
    <property type="entry name" value="ZFPL1"/>
</dbReference>
<dbReference type="InterPro" id="IPR058731">
    <property type="entry name" value="Znf-B_box_ZFPL1-like"/>
</dbReference>
<keyword evidence="2" id="KW-0812">Transmembrane</keyword>
<evidence type="ECO:0000259" key="3">
    <source>
        <dbReference type="Pfam" id="PF25993"/>
    </source>
</evidence>
<sequence>MGRCVGCRKQTQNFCHVHQEFVCVYCLVDARGHARCHVGSYRDWVNDSSYPWPPKCVICSEELVSDDGVSRLLCLAIAEDSCLANKAPEDGKCPHCETSLIPSSTDTNSIASHLRSKLQDLPWVKEIAPSIGQPPPERGEPIGTTTNAKGDVTIDFGVSAIQERAHGDKVSAQNRGDVPEIDVDDKQQKAQQEKGRRLLMSSMRFFRTHRRQIILISIVLVLITISVLIVQITVRSSAAAQAQRRQDILRFRDEASNERDRRF</sequence>
<proteinExistence type="predicted"/>
<keyword evidence="2" id="KW-1133">Transmembrane helix</keyword>
<feature type="transmembrane region" description="Helical" evidence="2">
    <location>
        <begin position="213"/>
        <end position="234"/>
    </location>
</feature>
<name>A0A7S2ZLH4_9RHOD</name>
<accession>A0A7S2ZLH4</accession>
<evidence type="ECO:0000313" key="4">
    <source>
        <dbReference type="EMBL" id="CAE0042960.1"/>
    </source>
</evidence>
<feature type="region of interest" description="Disordered" evidence="1">
    <location>
        <begin position="165"/>
        <end position="193"/>
    </location>
</feature>
<dbReference type="Pfam" id="PF25993">
    <property type="entry name" value="zf-B_box_ZFPL1"/>
    <property type="match status" value="1"/>
</dbReference>
<dbReference type="GO" id="GO:0016020">
    <property type="term" value="C:membrane"/>
    <property type="evidence" value="ECO:0007669"/>
    <property type="project" value="UniProtKB-SubCell"/>
</dbReference>
<feature type="domain" description="ZFPL1-like B-box zinc-binding" evidence="3">
    <location>
        <begin position="1"/>
        <end position="47"/>
    </location>
</feature>
<dbReference type="AlphaFoldDB" id="A0A7S2ZLH4"/>
<evidence type="ECO:0000256" key="1">
    <source>
        <dbReference type="SAM" id="MobiDB-lite"/>
    </source>
</evidence>
<feature type="compositionally biased region" description="Basic and acidic residues" evidence="1">
    <location>
        <begin position="184"/>
        <end position="193"/>
    </location>
</feature>
<evidence type="ECO:0000256" key="2">
    <source>
        <dbReference type="SAM" id="Phobius"/>
    </source>
</evidence>
<dbReference type="EMBL" id="HBHW01014119">
    <property type="protein sequence ID" value="CAE0042960.1"/>
    <property type="molecule type" value="Transcribed_RNA"/>
</dbReference>
<protein>
    <recommendedName>
        <fullName evidence="3">ZFPL1-like B-box zinc-binding domain-containing protein</fullName>
    </recommendedName>
</protein>
<gene>
    <name evidence="4" type="ORF">RMAR00112_LOCUS10931</name>
</gene>
<organism evidence="4">
    <name type="scientific">Rhodosorus marinus</name>
    <dbReference type="NCBI Taxonomy" id="101924"/>
    <lineage>
        <taxon>Eukaryota</taxon>
        <taxon>Rhodophyta</taxon>
        <taxon>Stylonematophyceae</taxon>
        <taxon>Stylonematales</taxon>
        <taxon>Stylonemataceae</taxon>
        <taxon>Rhodosorus</taxon>
    </lineage>
</organism>
<dbReference type="PANTHER" id="PTHR12981">
    <property type="entry name" value="ZINC FINGER PROTEIN-LIKE 1"/>
    <property type="match status" value="1"/>
</dbReference>
<dbReference type="GO" id="GO:0008270">
    <property type="term" value="F:zinc ion binding"/>
    <property type="evidence" value="ECO:0007669"/>
    <property type="project" value="UniProtKB-KW"/>
</dbReference>
<reference evidence="4" key="1">
    <citation type="submission" date="2021-01" db="EMBL/GenBank/DDBJ databases">
        <authorList>
            <person name="Corre E."/>
            <person name="Pelletier E."/>
            <person name="Niang G."/>
            <person name="Scheremetjew M."/>
            <person name="Finn R."/>
            <person name="Kale V."/>
            <person name="Holt S."/>
            <person name="Cochrane G."/>
            <person name="Meng A."/>
            <person name="Brown T."/>
            <person name="Cohen L."/>
        </authorList>
    </citation>
    <scope>NUCLEOTIDE SEQUENCE</scope>
    <source>
        <strain evidence="4">CCMP 769</strain>
    </source>
</reference>